<feature type="region of interest" description="Disordered" evidence="1">
    <location>
        <begin position="36"/>
        <end position="62"/>
    </location>
</feature>
<dbReference type="InterPro" id="IPR012942">
    <property type="entry name" value="SRR1-like"/>
</dbReference>
<reference evidence="3 4" key="1">
    <citation type="submission" date="2018-02" db="EMBL/GenBank/DDBJ databases">
        <title>The genomes of Aspergillus section Nigri reveals drivers in fungal speciation.</title>
        <authorList>
            <consortium name="DOE Joint Genome Institute"/>
            <person name="Vesth T.C."/>
            <person name="Nybo J."/>
            <person name="Theobald S."/>
            <person name="Brandl J."/>
            <person name="Frisvad J.C."/>
            <person name="Nielsen K.F."/>
            <person name="Lyhne E.K."/>
            <person name="Kogle M.E."/>
            <person name="Kuo A."/>
            <person name="Riley R."/>
            <person name="Clum A."/>
            <person name="Nolan M."/>
            <person name="Lipzen A."/>
            <person name="Salamov A."/>
            <person name="Henrissat B."/>
            <person name="Wiebenga A."/>
            <person name="De vries R.P."/>
            <person name="Grigoriev I.V."/>
            <person name="Mortensen U.H."/>
            <person name="Andersen M.R."/>
            <person name="Baker S.E."/>
        </authorList>
    </citation>
    <scope>NUCLEOTIDE SEQUENCE [LARGE SCALE GENOMIC DNA]</scope>
    <source>
        <strain evidence="3 4">CBS 707.79</strain>
    </source>
</reference>
<dbReference type="EMBL" id="KZ825809">
    <property type="protein sequence ID" value="PYH98728.1"/>
    <property type="molecule type" value="Genomic_DNA"/>
</dbReference>
<dbReference type="Proteomes" id="UP000247810">
    <property type="component" value="Unassembled WGS sequence"/>
</dbReference>
<feature type="non-terminal residue" evidence="3">
    <location>
        <position position="1"/>
    </location>
</feature>
<feature type="compositionally biased region" description="Basic residues" evidence="1">
    <location>
        <begin position="51"/>
        <end position="62"/>
    </location>
</feature>
<organism evidence="3 4">
    <name type="scientific">Aspergillus ellipticus CBS 707.79</name>
    <dbReference type="NCBI Taxonomy" id="1448320"/>
    <lineage>
        <taxon>Eukaryota</taxon>
        <taxon>Fungi</taxon>
        <taxon>Dikarya</taxon>
        <taxon>Ascomycota</taxon>
        <taxon>Pezizomycotina</taxon>
        <taxon>Eurotiomycetes</taxon>
        <taxon>Eurotiomycetidae</taxon>
        <taxon>Eurotiales</taxon>
        <taxon>Aspergillaceae</taxon>
        <taxon>Aspergillus</taxon>
        <taxon>Aspergillus subgen. Circumdati</taxon>
    </lineage>
</organism>
<feature type="non-terminal residue" evidence="3">
    <location>
        <position position="207"/>
    </location>
</feature>
<evidence type="ECO:0000313" key="4">
    <source>
        <dbReference type="Proteomes" id="UP000247810"/>
    </source>
</evidence>
<evidence type="ECO:0000256" key="1">
    <source>
        <dbReference type="SAM" id="MobiDB-lite"/>
    </source>
</evidence>
<accession>A0A319ED57</accession>
<sequence>LPQQPTANSSSSVLCPLSSALCPLPSALCPLPPVPSHSSDRYGTNATMPHSSRKKPSSANHKRLQVTDAAGWTHVTTNENGRRCRTTPKQDDKELALVPAEAPPKLTLADLQRQLDRCGRKWTDSTTGRTAIAALRARPELLAEVENIVCVGLGSLSGLLRGGWVDRRNVSMFQLAALVGVGGLFDQASTSTSTSTCNPPQDPTTTP</sequence>
<dbReference type="STRING" id="1448320.A0A319ED57"/>
<dbReference type="AlphaFoldDB" id="A0A319ED57"/>
<gene>
    <name evidence="3" type="ORF">BO71DRAFT_34149</name>
</gene>
<feature type="domain" description="SRR1-like" evidence="2">
    <location>
        <begin position="142"/>
        <end position="189"/>
    </location>
</feature>
<evidence type="ECO:0000259" key="2">
    <source>
        <dbReference type="Pfam" id="PF07985"/>
    </source>
</evidence>
<dbReference type="VEuPathDB" id="FungiDB:BO71DRAFT_34149"/>
<protein>
    <recommendedName>
        <fullName evidence="2">SRR1-like domain-containing protein</fullName>
    </recommendedName>
</protein>
<name>A0A319ED57_9EURO</name>
<evidence type="ECO:0000313" key="3">
    <source>
        <dbReference type="EMBL" id="PYH98728.1"/>
    </source>
</evidence>
<dbReference type="PANTHER" id="PTHR42080">
    <property type="entry name" value="SRR1 DOMAIN-CONTAINING PROTEIN"/>
    <property type="match status" value="1"/>
</dbReference>
<feature type="compositionally biased region" description="Polar residues" evidence="1">
    <location>
        <begin position="41"/>
        <end position="50"/>
    </location>
</feature>
<keyword evidence="4" id="KW-1185">Reference proteome</keyword>
<proteinExistence type="predicted"/>
<dbReference type="Pfam" id="PF07985">
    <property type="entry name" value="SRR1"/>
    <property type="match status" value="1"/>
</dbReference>
<dbReference type="PANTHER" id="PTHR42080:SF1">
    <property type="entry name" value="SRR1-LIKE DOMAIN-CONTAINING PROTEIN"/>
    <property type="match status" value="1"/>
</dbReference>
<dbReference type="OrthoDB" id="5318346at2759"/>